<protein>
    <recommendedName>
        <fullName evidence="2">histone deacetylase</fullName>
        <ecNumber evidence="2">3.5.1.98</ecNumber>
    </recommendedName>
</protein>
<name>A0AAV7ZDC9_9EUKA</name>
<evidence type="ECO:0000313" key="6">
    <source>
        <dbReference type="EMBL" id="KAJ3437769.1"/>
    </source>
</evidence>
<dbReference type="SUPFAM" id="SSF52768">
    <property type="entry name" value="Arginase/deacetylase"/>
    <property type="match status" value="1"/>
</dbReference>
<dbReference type="Proteomes" id="UP001146793">
    <property type="component" value="Unassembled WGS sequence"/>
</dbReference>
<evidence type="ECO:0000256" key="1">
    <source>
        <dbReference type="ARBA" id="ARBA00006457"/>
    </source>
</evidence>
<dbReference type="Pfam" id="PF00850">
    <property type="entry name" value="Hist_deacetyl"/>
    <property type="match status" value="1"/>
</dbReference>
<sequence length="545" mass="62473">MTNFNKKRVSYFYDEEIGSFYYAPKHPMKPHRIAVTHDLVLGYELHKQMEIYKPKRSSKEELQRFHTKKYVNFLQSIIPTNQDQFIEQQSTFNVGEDCPIFDNMFELFQISAGGSIQGAVKLNHNLADISINWAGGLHHAKKSRASGFCYINDIVLAILELLKFFPRVLYIDIDIHHGDGVEEAFYATDRVMTCSFHKYGDEFFPGTGNLSDTGIDVGKYYSVNFPLLNGITNEKYLKYFKLTIDKILEVYRPSAIVLQCGADSLYGDRLGSFNLDIKGHGECVKYIRNKNLPLLVLGGGGYTPKNVAKCWAYETGILVGQNNLNDQLPETVYSSYFGENNHLYTLDSKTDFKDQNTKRKLESTYQQICENLRIIKGAPSIQMKVIPNEFIIQDSTKEDLDNDQDKNPDSRITSFPINRNKVDYNKFKEDGFFTKGVSFLNTESKINGCFALLNEESFQQKCLKRIQKPQFFQQCEKEIPQSKEYSNFFNKGIKQFSNSLPMESTYSSSHYSSPLSSNSFSTTSSVNIFKKRRVNNITVVGCKNF</sequence>
<dbReference type="InterPro" id="IPR000286">
    <property type="entry name" value="HDACs"/>
</dbReference>
<organism evidence="6 7">
    <name type="scientific">Anaeramoeba flamelloides</name>
    <dbReference type="NCBI Taxonomy" id="1746091"/>
    <lineage>
        <taxon>Eukaryota</taxon>
        <taxon>Metamonada</taxon>
        <taxon>Anaeramoebidae</taxon>
        <taxon>Anaeramoeba</taxon>
    </lineage>
</organism>
<dbReference type="GO" id="GO:0000118">
    <property type="term" value="C:histone deacetylase complex"/>
    <property type="evidence" value="ECO:0007669"/>
    <property type="project" value="UniProtKB-ARBA"/>
</dbReference>
<dbReference type="InterPro" id="IPR037138">
    <property type="entry name" value="His_deacetylse_dom_sf"/>
</dbReference>
<dbReference type="Gene3D" id="3.40.800.20">
    <property type="entry name" value="Histone deacetylase domain"/>
    <property type="match status" value="1"/>
</dbReference>
<evidence type="ECO:0000313" key="7">
    <source>
        <dbReference type="Proteomes" id="UP001146793"/>
    </source>
</evidence>
<dbReference type="EMBL" id="JANTQA010000033">
    <property type="protein sequence ID" value="KAJ3437769.1"/>
    <property type="molecule type" value="Genomic_DNA"/>
</dbReference>
<dbReference type="InterPro" id="IPR003084">
    <property type="entry name" value="HDAC_I/II"/>
</dbReference>
<proteinExistence type="inferred from homology"/>
<dbReference type="AlphaFoldDB" id="A0AAV7ZDC9"/>
<dbReference type="PANTHER" id="PTHR10625">
    <property type="entry name" value="HISTONE DEACETYLASE HDAC1-RELATED"/>
    <property type="match status" value="1"/>
</dbReference>
<dbReference type="GO" id="GO:0141221">
    <property type="term" value="F:histone deacetylase activity, hydrolytic mechanism"/>
    <property type="evidence" value="ECO:0007669"/>
    <property type="project" value="UniProtKB-EC"/>
</dbReference>
<gene>
    <name evidence="6" type="ORF">M0812_16938</name>
</gene>
<reference evidence="6" key="1">
    <citation type="submission" date="2022-08" db="EMBL/GenBank/DDBJ databases">
        <title>Novel sulphate-reducing endosymbionts in the free-living metamonad Anaeramoeba.</title>
        <authorList>
            <person name="Jerlstrom-Hultqvist J."/>
            <person name="Cepicka I."/>
            <person name="Gallot-Lavallee L."/>
            <person name="Salas-Leiva D."/>
            <person name="Curtis B.A."/>
            <person name="Zahonova K."/>
            <person name="Pipaliya S."/>
            <person name="Dacks J."/>
            <person name="Roger A.J."/>
        </authorList>
    </citation>
    <scope>NUCLEOTIDE SEQUENCE</scope>
    <source>
        <strain evidence="6">Busselton2</strain>
    </source>
</reference>
<keyword evidence="4" id="KW-0156">Chromatin regulator</keyword>
<comment type="similarity">
    <text evidence="1">Belongs to the histone deacetylase family. HD type 1 subfamily.</text>
</comment>
<accession>A0AAV7ZDC9</accession>
<dbReference type="GO" id="GO:0040029">
    <property type="term" value="P:epigenetic regulation of gene expression"/>
    <property type="evidence" value="ECO:0007669"/>
    <property type="project" value="TreeGrafter"/>
</dbReference>
<dbReference type="PRINTS" id="PR01271">
    <property type="entry name" value="HISDACETLASE"/>
</dbReference>
<evidence type="ECO:0000256" key="3">
    <source>
        <dbReference type="ARBA" id="ARBA00022801"/>
    </source>
</evidence>
<evidence type="ECO:0000256" key="4">
    <source>
        <dbReference type="ARBA" id="ARBA00022853"/>
    </source>
</evidence>
<evidence type="ECO:0000259" key="5">
    <source>
        <dbReference type="Pfam" id="PF00850"/>
    </source>
</evidence>
<dbReference type="InterPro" id="IPR023801">
    <property type="entry name" value="His_deacetylse_dom"/>
</dbReference>
<feature type="domain" description="Histone deacetylase" evidence="5">
    <location>
        <begin position="26"/>
        <end position="316"/>
    </location>
</feature>
<comment type="caution">
    <text evidence="6">The sequence shown here is derived from an EMBL/GenBank/DDBJ whole genome shotgun (WGS) entry which is preliminary data.</text>
</comment>
<dbReference type="PRINTS" id="PR01270">
    <property type="entry name" value="HDASUPER"/>
</dbReference>
<dbReference type="InterPro" id="IPR023696">
    <property type="entry name" value="Ureohydrolase_dom_sf"/>
</dbReference>
<dbReference type="PANTHER" id="PTHR10625:SF10">
    <property type="entry name" value="HISTONE DEACETYLASE HDAC1"/>
    <property type="match status" value="1"/>
</dbReference>
<dbReference type="EC" id="3.5.1.98" evidence="2"/>
<evidence type="ECO:0000256" key="2">
    <source>
        <dbReference type="ARBA" id="ARBA00012111"/>
    </source>
</evidence>
<keyword evidence="3" id="KW-0378">Hydrolase</keyword>